<dbReference type="WBParaSite" id="JU765_v2.g9330.t1">
    <property type="protein sequence ID" value="JU765_v2.g9330.t1"/>
    <property type="gene ID" value="JU765_v2.g9330"/>
</dbReference>
<reference evidence="2" key="1">
    <citation type="submission" date="2022-11" db="UniProtKB">
        <authorList>
            <consortium name="WormBaseParasite"/>
        </authorList>
    </citation>
    <scope>IDENTIFICATION</scope>
</reference>
<accession>A0AC34RQT2</accession>
<sequence>MMNGQRFNGNFEDDLPDDILEEDRWIDLEDAVLTWEDGVLYLEPPPTPTEVAVDDAAAIEATQEAEEGNEQITVAENEEAARNATGREEEAAVVETDEATENAARKAEETTNLGESVRRSGRIKEKTGNQVPADRKRLAEEIQIALKKANAVLELQPTERAIDGNTFEECVETITFQRPFRVFTLKSLDEQRAVFQCKNCMAIQKVLEKVDVVTAEFDRQTRDFTENVRNQQHMCQSKNPEIVKIVKGKKRKGSFFFADDNSKTVYSYSAKNFITTKEFAKRQKN</sequence>
<dbReference type="Proteomes" id="UP000887576">
    <property type="component" value="Unplaced"/>
</dbReference>
<evidence type="ECO:0000313" key="1">
    <source>
        <dbReference type="Proteomes" id="UP000887576"/>
    </source>
</evidence>
<evidence type="ECO:0000313" key="2">
    <source>
        <dbReference type="WBParaSite" id="JU765_v2.g9330.t1"/>
    </source>
</evidence>
<protein>
    <submittedName>
        <fullName evidence="2">Uncharacterized protein</fullName>
    </submittedName>
</protein>
<organism evidence="1 2">
    <name type="scientific">Panagrolaimus sp. JU765</name>
    <dbReference type="NCBI Taxonomy" id="591449"/>
    <lineage>
        <taxon>Eukaryota</taxon>
        <taxon>Metazoa</taxon>
        <taxon>Ecdysozoa</taxon>
        <taxon>Nematoda</taxon>
        <taxon>Chromadorea</taxon>
        <taxon>Rhabditida</taxon>
        <taxon>Tylenchina</taxon>
        <taxon>Panagrolaimomorpha</taxon>
        <taxon>Panagrolaimoidea</taxon>
        <taxon>Panagrolaimidae</taxon>
        <taxon>Panagrolaimus</taxon>
    </lineage>
</organism>
<proteinExistence type="predicted"/>
<name>A0AC34RQT2_9BILA</name>